<accession>Q9HX29</accession>
<sequence>MATTVLPSSPLTFSRADRSGLRIALLSRVLGTGHLSTPARTRLPSLDAPAGPRVRQCGSIGAVDIVRHMFGHCRAANGFVRTAPPPVEASRRTRVGIGDGSRGMLEAFDFFFLAFVLRDMATRFGVGIERPSLVRALQWPEGCQSAARDVEAADHDGGTIGFSPNPMGPGLARRR</sequence>
<evidence type="ECO:0000313" key="3">
    <source>
        <dbReference type="Proteomes" id="UP000002438"/>
    </source>
</evidence>
<dbReference type="HOGENOM" id="CLU_1531243_0_0_6"/>
<name>Q9HX29_PSEAE</name>
<dbReference type="PaxDb" id="208964-PA3991"/>
<dbReference type="PseudoCAP" id="PA3991"/>
<dbReference type="DNASU" id="878934"/>
<gene>
    <name evidence="2" type="ordered locus">PA3991</name>
</gene>
<evidence type="ECO:0000313" key="2">
    <source>
        <dbReference type="EMBL" id="AAG07378.1"/>
    </source>
</evidence>
<dbReference type="InParanoid" id="Q9HX29"/>
<dbReference type="EMBL" id="AE004091">
    <property type="protein sequence ID" value="AAG07378.1"/>
    <property type="molecule type" value="Genomic_DNA"/>
</dbReference>
<reference evidence="2 3" key="1">
    <citation type="journal article" date="2000" name="Nature">
        <title>Complete genome sequence of Pseudomonas aeruginosa PAO1, an opportunistic pathogen.</title>
        <authorList>
            <person name="Stover C.K."/>
            <person name="Pham X.Q."/>
            <person name="Erwin A.L."/>
            <person name="Mizoguchi S.D."/>
            <person name="Warrener P."/>
            <person name="Hickey M.J."/>
            <person name="Brinkman F.S."/>
            <person name="Hufnagle W.O."/>
            <person name="Kowalik D.J."/>
            <person name="Lagrou M."/>
            <person name="Garber R.L."/>
            <person name="Goltry L."/>
            <person name="Tolentino E."/>
            <person name="Westbrock-Wadman S."/>
            <person name="Yuan Y."/>
            <person name="Brody L.L."/>
            <person name="Coulter S.N."/>
            <person name="Folger K.R."/>
            <person name="Kas A."/>
            <person name="Larbig K."/>
            <person name="Lim R."/>
            <person name="Smith K."/>
            <person name="Spencer D."/>
            <person name="Wong G.K."/>
            <person name="Wu Z."/>
            <person name="Paulsen I.T."/>
            <person name="Reizer J."/>
            <person name="Saier M.H."/>
            <person name="Hancock R.E."/>
            <person name="Lory S."/>
            <person name="Olson M.V."/>
        </authorList>
    </citation>
    <scope>NUCLEOTIDE SEQUENCE [LARGE SCALE GENOMIC DNA]</scope>
    <source>
        <strain evidence="3">ATCC 15692 / DSM 22644 / CIP 104116 / JCM 14847 / LMG 12228 / 1C / PRS 101 / PAO1</strain>
    </source>
</reference>
<dbReference type="PIR" id="C83145">
    <property type="entry name" value="C83145"/>
</dbReference>
<organism evidence="2 3">
    <name type="scientific">Pseudomonas aeruginosa (strain ATCC 15692 / DSM 22644 / CIP 104116 / JCM 14847 / LMG 12228 / 1C / PRS 101 / PAO1)</name>
    <dbReference type="NCBI Taxonomy" id="208964"/>
    <lineage>
        <taxon>Bacteria</taxon>
        <taxon>Pseudomonadati</taxon>
        <taxon>Pseudomonadota</taxon>
        <taxon>Gammaproteobacteria</taxon>
        <taxon>Pseudomonadales</taxon>
        <taxon>Pseudomonadaceae</taxon>
        <taxon>Pseudomonas</taxon>
    </lineage>
</organism>
<feature type="region of interest" description="Disordered" evidence="1">
    <location>
        <begin position="155"/>
        <end position="175"/>
    </location>
</feature>
<keyword evidence="3" id="KW-1185">Reference proteome</keyword>
<proteinExistence type="predicted"/>
<dbReference type="AlphaFoldDB" id="Q9HX29"/>
<evidence type="ECO:0000256" key="1">
    <source>
        <dbReference type="SAM" id="MobiDB-lite"/>
    </source>
</evidence>
<protein>
    <submittedName>
        <fullName evidence="2">Uncharacterized protein</fullName>
    </submittedName>
</protein>
<dbReference type="Proteomes" id="UP000002438">
    <property type="component" value="Chromosome"/>
</dbReference>